<protein>
    <submittedName>
        <fullName evidence="3">Aminotransferase</fullName>
    </submittedName>
</protein>
<feature type="domain" description="Aminotransferase class V" evidence="2">
    <location>
        <begin position="69"/>
        <end position="391"/>
    </location>
</feature>
<dbReference type="InterPro" id="IPR000192">
    <property type="entry name" value="Aminotrans_V_dom"/>
</dbReference>
<dbReference type="OrthoDB" id="9804366at2"/>
<evidence type="ECO:0000259" key="2">
    <source>
        <dbReference type="Pfam" id="PF00266"/>
    </source>
</evidence>
<dbReference type="InterPro" id="IPR015424">
    <property type="entry name" value="PyrdxlP-dep_Trfase"/>
</dbReference>
<keyword evidence="3" id="KW-0808">Transferase</keyword>
<dbReference type="InterPro" id="IPR015421">
    <property type="entry name" value="PyrdxlP-dep_Trfase_major"/>
</dbReference>
<dbReference type="KEGG" id="als:DJ013_16130"/>
<dbReference type="PANTHER" id="PTHR43092:SF6">
    <property type="entry name" value="BLR1280 PROTEIN"/>
    <property type="match status" value="1"/>
</dbReference>
<dbReference type="InterPro" id="IPR015422">
    <property type="entry name" value="PyrdxlP-dep_Trfase_small"/>
</dbReference>
<dbReference type="SUPFAM" id="SSF53383">
    <property type="entry name" value="PLP-dependent transferases"/>
    <property type="match status" value="1"/>
</dbReference>
<keyword evidence="1" id="KW-0663">Pyridoxal phosphate</keyword>
<dbReference type="Pfam" id="PF00266">
    <property type="entry name" value="Aminotran_5"/>
    <property type="match status" value="1"/>
</dbReference>
<sequence length="429" mass="48710">MNSRRSFIRKATAISAIPTLSSFVNLTQPRLEEIQKEALKKSPTELAEDEDFWSFIKQSYTVSPQIINLNNGGVSPSPKPVQDSLERLNHYANECPSYYMWGIMDQGREPLRENIAKFAGVSPEEIAFNRNTTEALDTIILGMPLQKGDEVILCEYDYPNMLNAWRQREMRDGIVLKWIDLKLPSDDKKALTQPYLDAITGKTKVIHVTHMINYNGQIMPVKEISDLAHKKGIEVVCDGAHTFAHIDFKIPDLGCDYFGTSLHKWLGAPIGNGLLWMKKEKIATVYPLLPNPNPKTDNIRKFENLGTRSFMIEQSIGEALNFQYALGNERKEARLRYLRDYWAKNALAISDRVSIQTSLSKEFSCALAVVGIDGLMGREIAKTFFDKYKIHTTQRTKIDINGSRVTPHVYTSINDLDRLLTAIEYLTKG</sequence>
<accession>A0A2Z4GED7</accession>
<dbReference type="RefSeq" id="WP_111372984.1">
    <property type="nucleotide sequence ID" value="NZ_CP029480.1"/>
</dbReference>
<dbReference type="AlphaFoldDB" id="A0A2Z4GED7"/>
<dbReference type="Gene3D" id="3.90.1150.10">
    <property type="entry name" value="Aspartate Aminotransferase, domain 1"/>
    <property type="match status" value="1"/>
</dbReference>
<evidence type="ECO:0000313" key="3">
    <source>
        <dbReference type="EMBL" id="AWV99616.1"/>
    </source>
</evidence>
<evidence type="ECO:0000256" key="1">
    <source>
        <dbReference type="ARBA" id="ARBA00022898"/>
    </source>
</evidence>
<evidence type="ECO:0000313" key="4">
    <source>
        <dbReference type="Proteomes" id="UP000249873"/>
    </source>
</evidence>
<proteinExistence type="predicted"/>
<dbReference type="PANTHER" id="PTHR43092">
    <property type="entry name" value="L-CYSTEINE DESULFHYDRASE"/>
    <property type="match status" value="1"/>
</dbReference>
<reference evidence="3 4" key="1">
    <citation type="submission" date="2018-05" db="EMBL/GenBank/DDBJ databases">
        <title>Complete genome sequence of Arcticibacterium luteifluviistationis SM1504T, a cytophagaceae bacterium isolated from Arctic surface seawater.</title>
        <authorList>
            <person name="Li Y."/>
            <person name="Qin Q.-L."/>
        </authorList>
    </citation>
    <scope>NUCLEOTIDE SEQUENCE [LARGE SCALE GENOMIC DNA]</scope>
    <source>
        <strain evidence="3 4">SM1504</strain>
    </source>
</reference>
<dbReference type="EMBL" id="CP029480">
    <property type="protein sequence ID" value="AWV99616.1"/>
    <property type="molecule type" value="Genomic_DNA"/>
</dbReference>
<dbReference type="GO" id="GO:0008483">
    <property type="term" value="F:transaminase activity"/>
    <property type="evidence" value="ECO:0007669"/>
    <property type="project" value="UniProtKB-KW"/>
</dbReference>
<keyword evidence="4" id="KW-1185">Reference proteome</keyword>
<gene>
    <name evidence="3" type="ORF">DJ013_16130</name>
</gene>
<dbReference type="Proteomes" id="UP000249873">
    <property type="component" value="Chromosome"/>
</dbReference>
<dbReference type="Gene3D" id="3.40.640.10">
    <property type="entry name" value="Type I PLP-dependent aspartate aminotransferase-like (Major domain)"/>
    <property type="match status" value="1"/>
</dbReference>
<organism evidence="3 4">
    <name type="scientific">Arcticibacterium luteifluviistationis</name>
    <dbReference type="NCBI Taxonomy" id="1784714"/>
    <lineage>
        <taxon>Bacteria</taxon>
        <taxon>Pseudomonadati</taxon>
        <taxon>Bacteroidota</taxon>
        <taxon>Cytophagia</taxon>
        <taxon>Cytophagales</taxon>
        <taxon>Leadbetterellaceae</taxon>
        <taxon>Arcticibacterium</taxon>
    </lineage>
</organism>
<name>A0A2Z4GED7_9BACT</name>
<keyword evidence="3" id="KW-0032">Aminotransferase</keyword>